<evidence type="ECO:0000256" key="1">
    <source>
        <dbReference type="ARBA" id="ARBA00023604"/>
    </source>
</evidence>
<dbReference type="AlphaFoldDB" id="A0AA40F6K1"/>
<comment type="similarity">
    <text evidence="1">Belongs to the asaB hydroxylase/desaturase family.</text>
</comment>
<dbReference type="GO" id="GO:0016491">
    <property type="term" value="F:oxidoreductase activity"/>
    <property type="evidence" value="ECO:0007669"/>
    <property type="project" value="InterPro"/>
</dbReference>
<name>A0AA40F6K1_9PEZI</name>
<dbReference type="PANTHER" id="PTHR34598:SF3">
    <property type="entry name" value="OXIDOREDUCTASE AN1597"/>
    <property type="match status" value="1"/>
</dbReference>
<feature type="compositionally biased region" description="Polar residues" evidence="2">
    <location>
        <begin position="1"/>
        <end position="10"/>
    </location>
</feature>
<dbReference type="NCBIfam" id="NF041278">
    <property type="entry name" value="CmcJ_NvfI_EfuI"/>
    <property type="match status" value="1"/>
</dbReference>
<evidence type="ECO:0000313" key="3">
    <source>
        <dbReference type="EMBL" id="KAK0751776.1"/>
    </source>
</evidence>
<evidence type="ECO:0000256" key="2">
    <source>
        <dbReference type="SAM" id="MobiDB-lite"/>
    </source>
</evidence>
<dbReference type="EMBL" id="JAUKUD010000002">
    <property type="protein sequence ID" value="KAK0751776.1"/>
    <property type="molecule type" value="Genomic_DNA"/>
</dbReference>
<proteinExistence type="inferred from homology"/>
<feature type="region of interest" description="Disordered" evidence="2">
    <location>
        <begin position="1"/>
        <end position="20"/>
    </location>
</feature>
<reference evidence="3" key="1">
    <citation type="submission" date="2023-06" db="EMBL/GenBank/DDBJ databases">
        <title>Genome-scale phylogeny and comparative genomics of the fungal order Sordariales.</title>
        <authorList>
            <consortium name="Lawrence Berkeley National Laboratory"/>
            <person name="Hensen N."/>
            <person name="Bonometti L."/>
            <person name="Westerberg I."/>
            <person name="Brannstrom I.O."/>
            <person name="Guillou S."/>
            <person name="Cros-Aarteil S."/>
            <person name="Calhoun S."/>
            <person name="Haridas S."/>
            <person name="Kuo A."/>
            <person name="Mondo S."/>
            <person name="Pangilinan J."/>
            <person name="Riley R."/>
            <person name="LaButti K."/>
            <person name="Andreopoulos B."/>
            <person name="Lipzen A."/>
            <person name="Chen C."/>
            <person name="Yanf M."/>
            <person name="Daum C."/>
            <person name="Ng V."/>
            <person name="Clum A."/>
            <person name="Steindorff A."/>
            <person name="Ohm R."/>
            <person name="Martin F."/>
            <person name="Silar P."/>
            <person name="Natvig D."/>
            <person name="Lalanne C."/>
            <person name="Gautier V."/>
            <person name="Ament-velasquez S.L."/>
            <person name="Kruys A."/>
            <person name="Hutchinson M.I."/>
            <person name="Powell A.J."/>
            <person name="Barry K."/>
            <person name="Miller A.N."/>
            <person name="Grigoriev I.V."/>
            <person name="Debuchy R."/>
            <person name="Gladieux P."/>
            <person name="Thoren M.H."/>
            <person name="Johannesson H."/>
        </authorList>
    </citation>
    <scope>NUCLEOTIDE SEQUENCE</scope>
    <source>
        <strain evidence="3">SMH3187-1</strain>
    </source>
</reference>
<organism evidence="3 4">
    <name type="scientific">Schizothecium vesticola</name>
    <dbReference type="NCBI Taxonomy" id="314040"/>
    <lineage>
        <taxon>Eukaryota</taxon>
        <taxon>Fungi</taxon>
        <taxon>Dikarya</taxon>
        <taxon>Ascomycota</taxon>
        <taxon>Pezizomycotina</taxon>
        <taxon>Sordariomycetes</taxon>
        <taxon>Sordariomycetidae</taxon>
        <taxon>Sordariales</taxon>
        <taxon>Schizotheciaceae</taxon>
        <taxon>Schizothecium</taxon>
    </lineage>
</organism>
<dbReference type="InterPro" id="IPR044053">
    <property type="entry name" value="AsaB-like"/>
</dbReference>
<gene>
    <name evidence="3" type="ORF">B0T18DRAFT_478584</name>
</gene>
<dbReference type="Proteomes" id="UP001172155">
    <property type="component" value="Unassembled WGS sequence"/>
</dbReference>
<accession>A0AA40F6K1</accession>
<keyword evidence="4" id="KW-1185">Reference proteome</keyword>
<protein>
    <submittedName>
        <fullName evidence="3">Uncharacterized protein</fullName>
    </submittedName>
</protein>
<evidence type="ECO:0000313" key="4">
    <source>
        <dbReference type="Proteomes" id="UP001172155"/>
    </source>
</evidence>
<dbReference type="PANTHER" id="PTHR34598">
    <property type="entry name" value="BLL6449 PROTEIN"/>
    <property type="match status" value="1"/>
</dbReference>
<sequence>MGHHLQTTVNYYADPGDGSPPTPVYVGSTQVTNKRPTISVPVTVTDVTGNESAFTLDVHGFAYHRHESAEAADGFHDETALKQRYYPECEELLRTLTGATRVLAFDHKVRRGPAFWHALNPTNNTASRGPLHNAHVDQSYAGAVLRLRDVLPPTEADAIVRSGRRWQILNVWRPIKEVRSSPLAVADARSVADEDLVAASIMYGTSGRRMESWAVKAPPAGEGREHGWFYKWRQGVGEVVVIKCFDSLEEEGVARRAVHCAVEDVRCLVFY</sequence>
<comment type="caution">
    <text evidence="3">The sequence shown here is derived from an EMBL/GenBank/DDBJ whole genome shotgun (WGS) entry which is preliminary data.</text>
</comment>